<protein>
    <submittedName>
        <fullName evidence="1">Uncharacterized protein</fullName>
    </submittedName>
</protein>
<accession>A0ACC1P5X0</accession>
<dbReference type="EMBL" id="JANSHE010003198">
    <property type="protein sequence ID" value="KAJ2987169.1"/>
    <property type="molecule type" value="Genomic_DNA"/>
</dbReference>
<proteinExistence type="predicted"/>
<evidence type="ECO:0000313" key="1">
    <source>
        <dbReference type="EMBL" id="KAJ2987169.1"/>
    </source>
</evidence>
<comment type="caution">
    <text evidence="1">The sequence shown here is derived from an EMBL/GenBank/DDBJ whole genome shotgun (WGS) entry which is preliminary data.</text>
</comment>
<keyword evidence="2" id="KW-1185">Reference proteome</keyword>
<gene>
    <name evidence="1" type="ORF">NUW54_g9508</name>
</gene>
<dbReference type="Proteomes" id="UP001144978">
    <property type="component" value="Unassembled WGS sequence"/>
</dbReference>
<evidence type="ECO:0000313" key="2">
    <source>
        <dbReference type="Proteomes" id="UP001144978"/>
    </source>
</evidence>
<organism evidence="1 2">
    <name type="scientific">Trametes sanguinea</name>
    <dbReference type="NCBI Taxonomy" id="158606"/>
    <lineage>
        <taxon>Eukaryota</taxon>
        <taxon>Fungi</taxon>
        <taxon>Dikarya</taxon>
        <taxon>Basidiomycota</taxon>
        <taxon>Agaricomycotina</taxon>
        <taxon>Agaricomycetes</taxon>
        <taxon>Polyporales</taxon>
        <taxon>Polyporaceae</taxon>
        <taxon>Trametes</taxon>
    </lineage>
</organism>
<reference evidence="1" key="1">
    <citation type="submission" date="2022-08" db="EMBL/GenBank/DDBJ databases">
        <title>Genome Sequence of Pycnoporus sanguineus.</title>
        <authorList>
            <person name="Buettner E."/>
        </authorList>
    </citation>
    <scope>NUCLEOTIDE SEQUENCE</scope>
    <source>
        <strain evidence="1">CG-C14</strain>
    </source>
</reference>
<name>A0ACC1P5X0_9APHY</name>
<sequence>MNQRSSGYLALYLAFHPRLTRRGPRNRGPANRHARSRHPCSALGGFETRPGSKQRGLPAHLSYQPGHRRSLPYSPLQHKFSTGAYFVRVACVLAVAIHSGGSRPFRVPRAARRWIDGCGEAERIKAERVAAYNAKKSAKPKTVAKSVVTLEVKPWDDETDMAKLEESVRSIEMPGLVWGASKLVPIGYGIRKLQITLVVEDELVSLDELQEKVAEFDDYVQSSDVAAMQSETLTVSLRVWAGLRPLCGVLHGIHSHLAGKGVIEYAGTKRRPTYHASIAFSAVRFVLSTGRTTLDSSLEWVLIMASEDWKQYGFAPVPRDPEVLFKDHPTASGPNPKQDLFVGGRLPAARHSSCAGDRIDDLSSSQKELDEQTFNHSNRVFVYGAALVKTHFPEWKFNETPGAVETYALSCLLHDIGTAEKFLATTYMSFEFKGAIVARDLILSLGGPEPEADGVCDAIIRHQDIFVTGFYNSQPSSVSTEHRTIHAAHSLSPLLHAQTTSDCARTSSTLA</sequence>